<keyword evidence="2" id="KW-0442">Lipid degradation</keyword>
<keyword evidence="2" id="KW-0378">Hydrolase</keyword>
<dbReference type="PANTHER" id="PTHR46394">
    <property type="entry name" value="ANNEXIN"/>
    <property type="match status" value="1"/>
</dbReference>
<evidence type="ECO:0000259" key="3">
    <source>
        <dbReference type="PROSITE" id="PS51635"/>
    </source>
</evidence>
<sequence length="306" mass="34725">MKVDTVFEGGGVKGIGLIGAVCCLEEKGYEWNRFAGTSAGAIIASLLAAGYSGRELKDIMMNLDYKIFLGKNKLKLVSIVSKSSSLLKNKGIYSGEPIRDFVRDLLIKKNKIKFRDVSINGKSKLKIIASDITQKNMLILPEDIARYGIDPMEFEIAEAVRMSLSIPFYFKPIKFSYKDGYSYIVDGGLLSNFPIWIFDVQEMPRWPTFGFKLVEERVSYTSTGKTDFISFLLDVVNTMIDKNEEIYIKDKDAVRTIFIPTLGVSTTDFNITKEMRLKIFQSGYKSAEKFLNNWSFSGYVKEYRSK</sequence>
<organism evidence="4 5">
    <name type="scientific">Clostridium tanneri</name>
    <dbReference type="NCBI Taxonomy" id="3037988"/>
    <lineage>
        <taxon>Bacteria</taxon>
        <taxon>Bacillati</taxon>
        <taxon>Bacillota</taxon>
        <taxon>Clostridia</taxon>
        <taxon>Eubacteriales</taxon>
        <taxon>Clostridiaceae</taxon>
        <taxon>Clostridium</taxon>
    </lineage>
</organism>
<feature type="short sequence motif" description="GXSXG" evidence="2">
    <location>
        <begin position="36"/>
        <end position="40"/>
    </location>
</feature>
<evidence type="ECO:0000256" key="1">
    <source>
        <dbReference type="ARBA" id="ARBA00023098"/>
    </source>
</evidence>
<evidence type="ECO:0000313" key="5">
    <source>
        <dbReference type="Proteomes" id="UP001281656"/>
    </source>
</evidence>
<dbReference type="InterPro" id="IPR002641">
    <property type="entry name" value="PNPLA_dom"/>
</dbReference>
<gene>
    <name evidence="4" type="ORF">P8V03_12505</name>
</gene>
<comment type="caution">
    <text evidence="4">The sequence shown here is derived from an EMBL/GenBank/DDBJ whole genome shotgun (WGS) entry which is preliminary data.</text>
</comment>
<keyword evidence="5" id="KW-1185">Reference proteome</keyword>
<dbReference type="PANTHER" id="PTHR46394:SF1">
    <property type="entry name" value="PNPLA DOMAIN-CONTAINING PROTEIN"/>
    <property type="match status" value="1"/>
</dbReference>
<dbReference type="Gene3D" id="3.40.1090.10">
    <property type="entry name" value="Cytosolic phospholipase A2 catalytic domain"/>
    <property type="match status" value="2"/>
</dbReference>
<protein>
    <submittedName>
        <fullName evidence="4">Patatin-like phospholipase family protein</fullName>
    </submittedName>
</protein>
<dbReference type="SUPFAM" id="SSF52151">
    <property type="entry name" value="FabD/lysophospholipase-like"/>
    <property type="match status" value="1"/>
</dbReference>
<feature type="short sequence motif" description="GXGXXG" evidence="2">
    <location>
        <begin position="9"/>
        <end position="14"/>
    </location>
</feature>
<dbReference type="EMBL" id="JARUJP010000014">
    <property type="protein sequence ID" value="MDW8801970.1"/>
    <property type="molecule type" value="Genomic_DNA"/>
</dbReference>
<name>A0ABU4JV05_9CLOT</name>
<dbReference type="InterPro" id="IPR016035">
    <property type="entry name" value="Acyl_Trfase/lysoPLipase"/>
</dbReference>
<evidence type="ECO:0000256" key="2">
    <source>
        <dbReference type="PROSITE-ProRule" id="PRU01161"/>
    </source>
</evidence>
<keyword evidence="1 2" id="KW-0443">Lipid metabolism</keyword>
<feature type="active site" description="Proton acceptor" evidence="2">
    <location>
        <position position="186"/>
    </location>
</feature>
<feature type="active site" description="Nucleophile" evidence="2">
    <location>
        <position position="38"/>
    </location>
</feature>
<reference evidence="4 5" key="1">
    <citation type="submission" date="2023-04" db="EMBL/GenBank/DDBJ databases">
        <title>Clostridium tannerae sp. nov., isolated from the fecal material of an alpaca.</title>
        <authorList>
            <person name="Miller S."/>
            <person name="Hendry M."/>
            <person name="King J."/>
            <person name="Sankaranarayanan K."/>
            <person name="Lawson P.A."/>
        </authorList>
    </citation>
    <scope>NUCLEOTIDE SEQUENCE [LARGE SCALE GENOMIC DNA]</scope>
    <source>
        <strain evidence="4 5">A1-XYC3</strain>
    </source>
</reference>
<feature type="short sequence motif" description="DGA/G" evidence="2">
    <location>
        <begin position="186"/>
        <end position="188"/>
    </location>
</feature>
<feature type="domain" description="PNPLA" evidence="3">
    <location>
        <begin position="5"/>
        <end position="199"/>
    </location>
</feature>
<dbReference type="RefSeq" id="WP_261670264.1">
    <property type="nucleotide sequence ID" value="NZ_JARUJP010000014.1"/>
</dbReference>
<dbReference type="Proteomes" id="UP001281656">
    <property type="component" value="Unassembled WGS sequence"/>
</dbReference>
<dbReference type="Pfam" id="PF01734">
    <property type="entry name" value="Patatin"/>
    <property type="match status" value="1"/>
</dbReference>
<dbReference type="PROSITE" id="PS51635">
    <property type="entry name" value="PNPLA"/>
    <property type="match status" value="1"/>
</dbReference>
<dbReference type="InterPro" id="IPR052580">
    <property type="entry name" value="Lipid_Hydrolase"/>
</dbReference>
<accession>A0ABU4JV05</accession>
<dbReference type="CDD" id="cd07207">
    <property type="entry name" value="Pat_ExoU_VipD_like"/>
    <property type="match status" value="1"/>
</dbReference>
<proteinExistence type="predicted"/>
<evidence type="ECO:0000313" key="4">
    <source>
        <dbReference type="EMBL" id="MDW8801970.1"/>
    </source>
</evidence>